<evidence type="ECO:0000313" key="2">
    <source>
        <dbReference type="EMBL" id="GKU99810.1"/>
    </source>
</evidence>
<reference evidence="2 3" key="1">
    <citation type="journal article" date="2021" name="Commun. Biol.">
        <title>The genome of Shorea leprosula (Dipterocarpaceae) highlights the ecological relevance of drought in aseasonal tropical rainforests.</title>
        <authorList>
            <person name="Ng K.K.S."/>
            <person name="Kobayashi M.J."/>
            <person name="Fawcett J.A."/>
            <person name="Hatakeyama M."/>
            <person name="Paape T."/>
            <person name="Ng C.H."/>
            <person name="Ang C.C."/>
            <person name="Tnah L.H."/>
            <person name="Lee C.T."/>
            <person name="Nishiyama T."/>
            <person name="Sese J."/>
            <person name="O'Brien M.J."/>
            <person name="Copetti D."/>
            <person name="Mohd Noor M.I."/>
            <person name="Ong R.C."/>
            <person name="Putra M."/>
            <person name="Sireger I.Z."/>
            <person name="Indrioko S."/>
            <person name="Kosugi Y."/>
            <person name="Izuno A."/>
            <person name="Isagi Y."/>
            <person name="Lee S.L."/>
            <person name="Shimizu K.K."/>
        </authorList>
    </citation>
    <scope>NUCLEOTIDE SEQUENCE [LARGE SCALE GENOMIC DNA]</scope>
    <source>
        <strain evidence="2">214</strain>
    </source>
</reference>
<protein>
    <submittedName>
        <fullName evidence="2">Uncharacterized protein</fullName>
    </submittedName>
</protein>
<feature type="compositionally biased region" description="Basic residues" evidence="1">
    <location>
        <begin position="102"/>
        <end position="111"/>
    </location>
</feature>
<evidence type="ECO:0000313" key="3">
    <source>
        <dbReference type="Proteomes" id="UP001054252"/>
    </source>
</evidence>
<gene>
    <name evidence="2" type="ORF">SLEP1_g12600</name>
</gene>
<sequence length="111" mass="12186">MLNKQAGAGGMRRCRRENGRGASRRKPAAAGGRGGGNRVDPTAFLQKKEVLSPRLVLGQEENKNHQVLLPIFADGDAGNAGDVRQQQGEENRANAKNGWKKEGKKRKRKKR</sequence>
<organism evidence="2 3">
    <name type="scientific">Rubroshorea leprosula</name>
    <dbReference type="NCBI Taxonomy" id="152421"/>
    <lineage>
        <taxon>Eukaryota</taxon>
        <taxon>Viridiplantae</taxon>
        <taxon>Streptophyta</taxon>
        <taxon>Embryophyta</taxon>
        <taxon>Tracheophyta</taxon>
        <taxon>Spermatophyta</taxon>
        <taxon>Magnoliopsida</taxon>
        <taxon>eudicotyledons</taxon>
        <taxon>Gunneridae</taxon>
        <taxon>Pentapetalae</taxon>
        <taxon>rosids</taxon>
        <taxon>malvids</taxon>
        <taxon>Malvales</taxon>
        <taxon>Dipterocarpaceae</taxon>
        <taxon>Rubroshorea</taxon>
    </lineage>
</organism>
<accession>A0AAV5ID22</accession>
<comment type="caution">
    <text evidence="2">The sequence shown here is derived from an EMBL/GenBank/DDBJ whole genome shotgun (WGS) entry which is preliminary data.</text>
</comment>
<dbReference type="Proteomes" id="UP001054252">
    <property type="component" value="Unassembled WGS sequence"/>
</dbReference>
<feature type="region of interest" description="Disordered" evidence="1">
    <location>
        <begin position="1"/>
        <end position="43"/>
    </location>
</feature>
<dbReference type="AlphaFoldDB" id="A0AAV5ID22"/>
<name>A0AAV5ID22_9ROSI</name>
<dbReference type="EMBL" id="BPVZ01000014">
    <property type="protein sequence ID" value="GKU99810.1"/>
    <property type="molecule type" value="Genomic_DNA"/>
</dbReference>
<evidence type="ECO:0000256" key="1">
    <source>
        <dbReference type="SAM" id="MobiDB-lite"/>
    </source>
</evidence>
<proteinExistence type="predicted"/>
<feature type="region of interest" description="Disordered" evidence="1">
    <location>
        <begin position="73"/>
        <end position="111"/>
    </location>
</feature>
<keyword evidence="3" id="KW-1185">Reference proteome</keyword>